<reference evidence="2" key="1">
    <citation type="journal article" date="2017" name="Nat. Ecol. Evol.">
        <title>Genome expansion and lineage-specific genetic innovations in the forest pathogenic fungi Armillaria.</title>
        <authorList>
            <person name="Sipos G."/>
            <person name="Prasanna A.N."/>
            <person name="Walter M.C."/>
            <person name="O'Connor E."/>
            <person name="Balint B."/>
            <person name="Krizsan K."/>
            <person name="Kiss B."/>
            <person name="Hess J."/>
            <person name="Varga T."/>
            <person name="Slot J."/>
            <person name="Riley R."/>
            <person name="Boka B."/>
            <person name="Rigling D."/>
            <person name="Barry K."/>
            <person name="Lee J."/>
            <person name="Mihaltcheva S."/>
            <person name="LaButti K."/>
            <person name="Lipzen A."/>
            <person name="Waldron R."/>
            <person name="Moloney N.M."/>
            <person name="Sperisen C."/>
            <person name="Kredics L."/>
            <person name="Vagvoelgyi C."/>
            <person name="Patrignani A."/>
            <person name="Fitzpatrick D."/>
            <person name="Nagy I."/>
            <person name="Doyle S."/>
            <person name="Anderson J.B."/>
            <person name="Grigoriev I.V."/>
            <person name="Gueldener U."/>
            <person name="Muensterkoetter M."/>
            <person name="Nagy L.G."/>
        </authorList>
    </citation>
    <scope>NUCLEOTIDE SEQUENCE [LARGE SCALE GENOMIC DNA]</scope>
    <source>
        <strain evidence="2">C18/9</strain>
    </source>
</reference>
<proteinExistence type="predicted"/>
<accession>A0A284SAY2</accession>
<organism evidence="1 2">
    <name type="scientific">Armillaria ostoyae</name>
    <name type="common">Armillaria root rot fungus</name>
    <dbReference type="NCBI Taxonomy" id="47428"/>
    <lineage>
        <taxon>Eukaryota</taxon>
        <taxon>Fungi</taxon>
        <taxon>Dikarya</taxon>
        <taxon>Basidiomycota</taxon>
        <taxon>Agaricomycotina</taxon>
        <taxon>Agaricomycetes</taxon>
        <taxon>Agaricomycetidae</taxon>
        <taxon>Agaricales</taxon>
        <taxon>Marasmiineae</taxon>
        <taxon>Physalacriaceae</taxon>
        <taxon>Armillaria</taxon>
    </lineage>
</organism>
<name>A0A284SAY2_ARMOS</name>
<dbReference type="Proteomes" id="UP000219338">
    <property type="component" value="Unassembled WGS sequence"/>
</dbReference>
<protein>
    <submittedName>
        <fullName evidence="1">Uncharacterized protein</fullName>
    </submittedName>
</protein>
<keyword evidence="2" id="KW-1185">Reference proteome</keyword>
<evidence type="ECO:0000313" key="1">
    <source>
        <dbReference type="EMBL" id="SJL18171.1"/>
    </source>
</evidence>
<dbReference type="AlphaFoldDB" id="A0A284SAY2"/>
<gene>
    <name evidence="1" type="ORF">ARMOST_21747</name>
</gene>
<evidence type="ECO:0000313" key="2">
    <source>
        <dbReference type="Proteomes" id="UP000219338"/>
    </source>
</evidence>
<sequence>MAGAALKSEDRMPVIKRRNFEGLVLLRSTSSDPPP</sequence>
<dbReference type="EMBL" id="FUEG01000054">
    <property type="protein sequence ID" value="SJL18171.1"/>
    <property type="molecule type" value="Genomic_DNA"/>
</dbReference>